<feature type="compositionally biased region" description="Low complexity" evidence="1">
    <location>
        <begin position="69"/>
        <end position="86"/>
    </location>
</feature>
<sequence>MTKTQPPGPAATPHDHATPADYPTAHQPQPTDQSSTPDSAWHARPAHQHAPPTGAHPSRPPRSYPPYPASGTSTPQPQTTHHPTATIFRARVRCRPGVSTAAALVAVPGPDPP</sequence>
<gene>
    <name evidence="2" type="ORF">BZL29_2203</name>
</gene>
<proteinExistence type="predicted"/>
<evidence type="ECO:0000313" key="2">
    <source>
        <dbReference type="EMBL" id="OOK80244.1"/>
    </source>
</evidence>
<feature type="compositionally biased region" description="Pro residues" evidence="1">
    <location>
        <begin position="1"/>
        <end position="10"/>
    </location>
</feature>
<comment type="caution">
    <text evidence="2">The sequence shown here is derived from an EMBL/GenBank/DDBJ whole genome shotgun (WGS) entry which is preliminary data.</text>
</comment>
<dbReference type="EMBL" id="MVBN01000002">
    <property type="protein sequence ID" value="OOK80244.1"/>
    <property type="molecule type" value="Genomic_DNA"/>
</dbReference>
<evidence type="ECO:0000256" key="1">
    <source>
        <dbReference type="SAM" id="MobiDB-lite"/>
    </source>
</evidence>
<name>A0A1V3XM04_MYCKA</name>
<organism evidence="2 3">
    <name type="scientific">Mycobacterium kansasii</name>
    <dbReference type="NCBI Taxonomy" id="1768"/>
    <lineage>
        <taxon>Bacteria</taxon>
        <taxon>Bacillati</taxon>
        <taxon>Actinomycetota</taxon>
        <taxon>Actinomycetes</taxon>
        <taxon>Mycobacteriales</taxon>
        <taxon>Mycobacteriaceae</taxon>
        <taxon>Mycobacterium</taxon>
    </lineage>
</organism>
<dbReference type="AlphaFoldDB" id="A0A1V3XM04"/>
<reference evidence="2 3" key="1">
    <citation type="submission" date="2017-02" db="EMBL/GenBank/DDBJ databases">
        <title>Complete genome sequences of Mycobacterium kansasii strains isolated from rhesus macaques.</title>
        <authorList>
            <person name="Panda A."/>
            <person name="Nagaraj S."/>
            <person name="Zhao X."/>
            <person name="Tettelin H."/>
            <person name="Detolla L.J."/>
        </authorList>
    </citation>
    <scope>NUCLEOTIDE SEQUENCE [LARGE SCALE GENOMIC DNA]</scope>
    <source>
        <strain evidence="2 3">11-3469</strain>
    </source>
</reference>
<feature type="compositionally biased region" description="Pro residues" evidence="1">
    <location>
        <begin position="58"/>
        <end position="68"/>
    </location>
</feature>
<evidence type="ECO:0000313" key="3">
    <source>
        <dbReference type="Proteomes" id="UP000188532"/>
    </source>
</evidence>
<protein>
    <submittedName>
        <fullName evidence="2">Uncharacterized protein</fullName>
    </submittedName>
</protein>
<dbReference type="Proteomes" id="UP000188532">
    <property type="component" value="Unassembled WGS sequence"/>
</dbReference>
<feature type="compositionally biased region" description="Polar residues" evidence="1">
    <location>
        <begin position="26"/>
        <end position="38"/>
    </location>
</feature>
<accession>A0A1V3XM04</accession>
<feature type="region of interest" description="Disordered" evidence="1">
    <location>
        <begin position="1"/>
        <end position="88"/>
    </location>
</feature>